<evidence type="ECO:0000313" key="2">
    <source>
        <dbReference type="EMBL" id="KAJ7348086.1"/>
    </source>
</evidence>
<gene>
    <name evidence="2" type="ORF">DFH08DRAFT_157253</name>
</gene>
<feature type="compositionally biased region" description="Low complexity" evidence="1">
    <location>
        <begin position="234"/>
        <end position="261"/>
    </location>
</feature>
<dbReference type="EMBL" id="JARIHO010000018">
    <property type="protein sequence ID" value="KAJ7348086.1"/>
    <property type="molecule type" value="Genomic_DNA"/>
</dbReference>
<protein>
    <submittedName>
        <fullName evidence="2">Uncharacterized protein</fullName>
    </submittedName>
</protein>
<dbReference type="AlphaFoldDB" id="A0AAD7A295"/>
<feature type="region of interest" description="Disordered" evidence="1">
    <location>
        <begin position="227"/>
        <end position="317"/>
    </location>
</feature>
<evidence type="ECO:0000313" key="3">
    <source>
        <dbReference type="Proteomes" id="UP001218218"/>
    </source>
</evidence>
<keyword evidence="3" id="KW-1185">Reference proteome</keyword>
<organism evidence="2 3">
    <name type="scientific">Mycena albidolilacea</name>
    <dbReference type="NCBI Taxonomy" id="1033008"/>
    <lineage>
        <taxon>Eukaryota</taxon>
        <taxon>Fungi</taxon>
        <taxon>Dikarya</taxon>
        <taxon>Basidiomycota</taxon>
        <taxon>Agaricomycotina</taxon>
        <taxon>Agaricomycetes</taxon>
        <taxon>Agaricomycetidae</taxon>
        <taxon>Agaricales</taxon>
        <taxon>Marasmiineae</taxon>
        <taxon>Mycenaceae</taxon>
        <taxon>Mycena</taxon>
    </lineage>
</organism>
<feature type="compositionally biased region" description="Polar residues" evidence="1">
    <location>
        <begin position="164"/>
        <end position="176"/>
    </location>
</feature>
<feature type="region of interest" description="Disordered" evidence="1">
    <location>
        <begin position="159"/>
        <end position="185"/>
    </location>
</feature>
<dbReference type="Proteomes" id="UP001218218">
    <property type="component" value="Unassembled WGS sequence"/>
</dbReference>
<feature type="compositionally biased region" description="Low complexity" evidence="1">
    <location>
        <begin position="283"/>
        <end position="301"/>
    </location>
</feature>
<name>A0AAD7A295_9AGAR</name>
<evidence type="ECO:0000256" key="1">
    <source>
        <dbReference type="SAM" id="MobiDB-lite"/>
    </source>
</evidence>
<sequence length="350" mass="38808">MDTNFVPLQSDADMLDVQCNVSFDLDNLNYRMSNTTPALAWLLPYCWWALLTRGGDSSYFGAPAELQLETLIDPRSTSTQRLPSMSELTENATVPPSSHHPYNITPANIAPETWLGEQLEGLFRNFTMNEDPPQQRQTRKPAPNLFFDKPVLFGQRIRKAPTRPRSSGGTTWSTPQCHGGASTKIVPDVSPLQVSAEEAENIRKLQRESDVCRRRSADVRPKTRRARFEFGYPSSGTFSQSQYSSSHRPVPSTPSSSSSESSSDEEWNSRASEAESDIDDAVSETSHLSDSSAASSWASYSTPNSSARRLSPPPGRTDRLIRMQQHISSRGPGLLQRLVNTIASLWTALV</sequence>
<reference evidence="2" key="1">
    <citation type="submission" date="2023-03" db="EMBL/GenBank/DDBJ databases">
        <title>Massive genome expansion in bonnet fungi (Mycena s.s.) driven by repeated elements and novel gene families across ecological guilds.</title>
        <authorList>
            <consortium name="Lawrence Berkeley National Laboratory"/>
            <person name="Harder C.B."/>
            <person name="Miyauchi S."/>
            <person name="Viragh M."/>
            <person name="Kuo A."/>
            <person name="Thoen E."/>
            <person name="Andreopoulos B."/>
            <person name="Lu D."/>
            <person name="Skrede I."/>
            <person name="Drula E."/>
            <person name="Henrissat B."/>
            <person name="Morin E."/>
            <person name="Kohler A."/>
            <person name="Barry K."/>
            <person name="LaButti K."/>
            <person name="Morin E."/>
            <person name="Salamov A."/>
            <person name="Lipzen A."/>
            <person name="Mereny Z."/>
            <person name="Hegedus B."/>
            <person name="Baldrian P."/>
            <person name="Stursova M."/>
            <person name="Weitz H."/>
            <person name="Taylor A."/>
            <person name="Grigoriev I.V."/>
            <person name="Nagy L.G."/>
            <person name="Martin F."/>
            <person name="Kauserud H."/>
        </authorList>
    </citation>
    <scope>NUCLEOTIDE SEQUENCE</scope>
    <source>
        <strain evidence="2">CBHHK002</strain>
    </source>
</reference>
<accession>A0AAD7A295</accession>
<proteinExistence type="predicted"/>
<comment type="caution">
    <text evidence="2">The sequence shown here is derived from an EMBL/GenBank/DDBJ whole genome shotgun (WGS) entry which is preliminary data.</text>
</comment>